<gene>
    <name evidence="4" type="ORF">O9H85_25085</name>
</gene>
<protein>
    <submittedName>
        <fullName evidence="4">DedA family protein</fullName>
    </submittedName>
</protein>
<dbReference type="EMBL" id="JAQAGZ010000018">
    <property type="protein sequence ID" value="MCZ8515624.1"/>
    <property type="molecule type" value="Genomic_DNA"/>
</dbReference>
<evidence type="ECO:0000256" key="2">
    <source>
        <dbReference type="SAM" id="Phobius"/>
    </source>
</evidence>
<dbReference type="Pfam" id="PF09335">
    <property type="entry name" value="VTT_dom"/>
    <property type="match status" value="1"/>
</dbReference>
<keyword evidence="2" id="KW-0812">Transmembrane</keyword>
<evidence type="ECO:0000259" key="3">
    <source>
        <dbReference type="Pfam" id="PF09335"/>
    </source>
</evidence>
<feature type="transmembrane region" description="Helical" evidence="2">
    <location>
        <begin position="136"/>
        <end position="159"/>
    </location>
</feature>
<keyword evidence="2" id="KW-1133">Transmembrane helix</keyword>
<dbReference type="Proteomes" id="UP001527882">
    <property type="component" value="Unassembled WGS sequence"/>
</dbReference>
<comment type="caution">
    <text evidence="4">The sequence shown here is derived from an EMBL/GenBank/DDBJ whole genome shotgun (WGS) entry which is preliminary data.</text>
</comment>
<sequence length="210" mass="23623">MTINVLLHSIQHFGYFALFFALWLGIVGMPIPDEVIVMTGGMVVSLHWLQAVPSFILTYMGVVSGLSLGYVLGRFMGAPVLNKLAKKPKLAAAIDRSRKLLERFGPYTLVISYFLPVVRHVVPYLMGINRMPFRKYAFYSYTTGLVWTAVFFMTGYFFGDHMDVIHTVVTRYGFYALGIIALGAAAFKVLDMMKKKKGASSWRTPPFGQR</sequence>
<feature type="transmembrane region" description="Helical" evidence="2">
    <location>
        <begin position="12"/>
        <end position="31"/>
    </location>
</feature>
<evidence type="ECO:0000313" key="5">
    <source>
        <dbReference type="Proteomes" id="UP001527882"/>
    </source>
</evidence>
<keyword evidence="2" id="KW-0472">Membrane</keyword>
<feature type="domain" description="VTT" evidence="3">
    <location>
        <begin position="31"/>
        <end position="156"/>
    </location>
</feature>
<keyword evidence="5" id="KW-1185">Reference proteome</keyword>
<comment type="similarity">
    <text evidence="1">Belongs to the DedA family.</text>
</comment>
<name>A0ABT4QFJ4_9BACL</name>
<feature type="transmembrane region" description="Helical" evidence="2">
    <location>
        <begin position="171"/>
        <end position="190"/>
    </location>
</feature>
<dbReference type="RefSeq" id="WP_269884148.1">
    <property type="nucleotide sequence ID" value="NZ_JAQAGZ010000018.1"/>
</dbReference>
<dbReference type="InterPro" id="IPR032816">
    <property type="entry name" value="VTT_dom"/>
</dbReference>
<dbReference type="InterPro" id="IPR051311">
    <property type="entry name" value="DedA_domain"/>
</dbReference>
<evidence type="ECO:0000256" key="1">
    <source>
        <dbReference type="ARBA" id="ARBA00010792"/>
    </source>
</evidence>
<reference evidence="4 5" key="1">
    <citation type="submission" date="2022-12" db="EMBL/GenBank/DDBJ databases">
        <title>Draft genome sequence of Paenibacillus sp. dW9.</title>
        <authorList>
            <person name="Choi E.-W."/>
            <person name="Kim D.-U."/>
        </authorList>
    </citation>
    <scope>NUCLEOTIDE SEQUENCE [LARGE SCALE GENOMIC DNA]</scope>
    <source>
        <strain evidence="5">dW9</strain>
    </source>
</reference>
<accession>A0ABT4QFJ4</accession>
<dbReference type="PANTHER" id="PTHR42709">
    <property type="entry name" value="ALKALINE PHOSPHATASE LIKE PROTEIN"/>
    <property type="match status" value="1"/>
</dbReference>
<evidence type="ECO:0000313" key="4">
    <source>
        <dbReference type="EMBL" id="MCZ8515624.1"/>
    </source>
</evidence>
<feature type="transmembrane region" description="Helical" evidence="2">
    <location>
        <begin position="51"/>
        <end position="73"/>
    </location>
</feature>
<organism evidence="4 5">
    <name type="scientific">Paenibacillus gyeongsangnamensis</name>
    <dbReference type="NCBI Taxonomy" id="3388067"/>
    <lineage>
        <taxon>Bacteria</taxon>
        <taxon>Bacillati</taxon>
        <taxon>Bacillota</taxon>
        <taxon>Bacilli</taxon>
        <taxon>Bacillales</taxon>
        <taxon>Paenibacillaceae</taxon>
        <taxon>Paenibacillus</taxon>
    </lineage>
</organism>
<dbReference type="PANTHER" id="PTHR42709:SF9">
    <property type="entry name" value="ALKALINE PHOSPHATASE LIKE PROTEIN"/>
    <property type="match status" value="1"/>
</dbReference>
<proteinExistence type="inferred from homology"/>